<evidence type="ECO:0000256" key="6">
    <source>
        <dbReference type="SAM" id="SignalP"/>
    </source>
</evidence>
<feature type="domain" description="GH26" evidence="7">
    <location>
        <begin position="165"/>
        <end position="475"/>
    </location>
</feature>
<protein>
    <submittedName>
        <fullName evidence="8">Mannan endo-1,4-beta-mannosidase</fullName>
        <ecNumber evidence="8">3.2.1.78</ecNumber>
    </submittedName>
</protein>
<dbReference type="CDD" id="cd14256">
    <property type="entry name" value="Dockerin_I"/>
    <property type="match status" value="1"/>
</dbReference>
<keyword evidence="9" id="KW-1185">Reference proteome</keyword>
<reference evidence="8 9" key="1">
    <citation type="submission" date="2019-02" db="EMBL/GenBank/DDBJ databases">
        <title>Deep-cultivation of Planctomycetes and their phenomic and genomic characterization uncovers novel biology.</title>
        <authorList>
            <person name="Wiegand S."/>
            <person name="Jogler M."/>
            <person name="Boedeker C."/>
            <person name="Pinto D."/>
            <person name="Vollmers J."/>
            <person name="Rivas-Marin E."/>
            <person name="Kohn T."/>
            <person name="Peeters S.H."/>
            <person name="Heuer A."/>
            <person name="Rast P."/>
            <person name="Oberbeckmann S."/>
            <person name="Bunk B."/>
            <person name="Jeske O."/>
            <person name="Meyerdierks A."/>
            <person name="Storesund J.E."/>
            <person name="Kallscheuer N."/>
            <person name="Luecker S."/>
            <person name="Lage O.M."/>
            <person name="Pohl T."/>
            <person name="Merkel B.J."/>
            <person name="Hornburger P."/>
            <person name="Mueller R.-W."/>
            <person name="Bruemmer F."/>
            <person name="Labrenz M."/>
            <person name="Spormann A.M."/>
            <person name="Op den Camp H."/>
            <person name="Overmann J."/>
            <person name="Amann R."/>
            <person name="Jetten M.S.M."/>
            <person name="Mascher T."/>
            <person name="Medema M.H."/>
            <person name="Devos D.P."/>
            <person name="Kaster A.-K."/>
            <person name="Ovreas L."/>
            <person name="Rohde M."/>
            <person name="Galperin M.Y."/>
            <person name="Jogler C."/>
        </authorList>
    </citation>
    <scope>NUCLEOTIDE SEQUENCE [LARGE SCALE GENOMIC DNA]</scope>
    <source>
        <strain evidence="8 9">Spa11</strain>
    </source>
</reference>
<dbReference type="Gene3D" id="2.60.120.260">
    <property type="entry name" value="Galactose-binding domain-like"/>
    <property type="match status" value="1"/>
</dbReference>
<evidence type="ECO:0000313" key="8">
    <source>
        <dbReference type="EMBL" id="QDV74065.1"/>
    </source>
</evidence>
<dbReference type="InterPro" id="IPR018247">
    <property type="entry name" value="EF_Hand_1_Ca_BS"/>
</dbReference>
<dbReference type="PROSITE" id="PS51764">
    <property type="entry name" value="GH26"/>
    <property type="match status" value="1"/>
</dbReference>
<dbReference type="AlphaFoldDB" id="A0A518K8E7"/>
<dbReference type="PANTHER" id="PTHR40079">
    <property type="entry name" value="MANNAN ENDO-1,4-BETA-MANNOSIDASE E-RELATED"/>
    <property type="match status" value="1"/>
</dbReference>
<evidence type="ECO:0000256" key="5">
    <source>
        <dbReference type="SAM" id="MobiDB-lite"/>
    </source>
</evidence>
<dbReference type="InterPro" id="IPR005084">
    <property type="entry name" value="CBM6"/>
</dbReference>
<dbReference type="RefSeq" id="WP_145112143.1">
    <property type="nucleotide sequence ID" value="NZ_CP036349.1"/>
</dbReference>
<dbReference type="Proteomes" id="UP000316426">
    <property type="component" value="Chromosome"/>
</dbReference>
<dbReference type="InterPro" id="IPR017853">
    <property type="entry name" value="GH"/>
</dbReference>
<name>A0A518K8E7_9BACT</name>
<dbReference type="PRINTS" id="PR00739">
    <property type="entry name" value="GLHYDRLASE26"/>
</dbReference>
<sequence length="592" mass="64727" precursor="true">MRAFLTLLTLLIALTAFGQTYRFEAETGVITTSGSNTRVASSVAGYSGTGYVTGFPNQDPVVDLLTVPASLDEGLYDLYVGYRAPFGPKGYELLVGDEASSGMFGESSAFAEHFGGQFYLDQGALDVRVSEGWGYYDIDYFEFRSAEVRRPLPVEPVLSNPTATPRTRYLMNYLADNYGTQTLFGQQREYYNPPAIMTPGVLSHTGGMFPAIVGGDLSDYSPSRVAFGANANGESERLINWAQQSGGIVSLMWHWNAPTGLINQPGQEWWRGFYTDATTFDVGAALADPASPEYALLLRDIDAISDELLKFKAADVPVLWRPLHEAQGNDSGAWFWWGASGPDALKELWGLMYDRMTNHHGLDNLIWVSTAQVEASNWQEWYPGHDQVDIVGVDIYSNDPTDNMSPQWLELLNEFDGEKLIALSETGSLPPQEVMERYGVSFSYMLPWNEDFLTNDQSAATVQGIIGDDDVVVLSELATMPWRQINPAAAGDYNGDGSVDSADYDVWTAMYGLTGGAPADGNGDGVVDAVDYTVWRDAMAAAVLAVPEPSALTLCAGLIGSLITKSRSPRRESWEPSLDPVHSHDSRRGLSN</sequence>
<keyword evidence="2 4" id="KW-0378">Hydrolase</keyword>
<dbReference type="GO" id="GO:0016985">
    <property type="term" value="F:mannan endo-1,4-beta-mannosidase activity"/>
    <property type="evidence" value="ECO:0007669"/>
    <property type="project" value="UniProtKB-EC"/>
</dbReference>
<dbReference type="GO" id="GO:0030246">
    <property type="term" value="F:carbohydrate binding"/>
    <property type="evidence" value="ECO:0007669"/>
    <property type="project" value="InterPro"/>
</dbReference>
<dbReference type="Gene3D" id="3.20.20.80">
    <property type="entry name" value="Glycosidases"/>
    <property type="match status" value="1"/>
</dbReference>
<evidence type="ECO:0000256" key="2">
    <source>
        <dbReference type="ARBA" id="ARBA00022801"/>
    </source>
</evidence>
<dbReference type="GO" id="GO:0000272">
    <property type="term" value="P:polysaccharide catabolic process"/>
    <property type="evidence" value="ECO:0007669"/>
    <property type="project" value="InterPro"/>
</dbReference>
<evidence type="ECO:0000256" key="1">
    <source>
        <dbReference type="ARBA" id="ARBA00007754"/>
    </source>
</evidence>
<keyword evidence="6" id="KW-0732">Signal</keyword>
<dbReference type="InterPro" id="IPR000805">
    <property type="entry name" value="Glyco_hydro_26"/>
</dbReference>
<evidence type="ECO:0000259" key="7">
    <source>
        <dbReference type="PROSITE" id="PS51764"/>
    </source>
</evidence>
<accession>A0A518K8E7</accession>
<dbReference type="PANTHER" id="PTHR40079:SF4">
    <property type="entry name" value="GH26 DOMAIN-CONTAINING PROTEIN-RELATED"/>
    <property type="match status" value="1"/>
</dbReference>
<dbReference type="Gene3D" id="1.10.1330.10">
    <property type="entry name" value="Dockerin domain"/>
    <property type="match status" value="1"/>
</dbReference>
<feature type="active site" description="Nucleophile" evidence="4">
    <location>
        <position position="425"/>
    </location>
</feature>
<organism evidence="8 9">
    <name type="scientific">Botrimarina mediterranea</name>
    <dbReference type="NCBI Taxonomy" id="2528022"/>
    <lineage>
        <taxon>Bacteria</taxon>
        <taxon>Pseudomonadati</taxon>
        <taxon>Planctomycetota</taxon>
        <taxon>Planctomycetia</taxon>
        <taxon>Pirellulales</taxon>
        <taxon>Lacipirellulaceae</taxon>
        <taxon>Botrimarina</taxon>
    </lineage>
</organism>
<feature type="compositionally biased region" description="Basic and acidic residues" evidence="5">
    <location>
        <begin position="581"/>
        <end position="592"/>
    </location>
</feature>
<evidence type="ECO:0000256" key="3">
    <source>
        <dbReference type="ARBA" id="ARBA00023295"/>
    </source>
</evidence>
<keyword evidence="3 4" id="KW-0326">Glycosidase</keyword>
<dbReference type="GO" id="GO:0006080">
    <property type="term" value="P:substituted mannan metabolic process"/>
    <property type="evidence" value="ECO:0007669"/>
    <property type="project" value="InterPro"/>
</dbReference>
<comment type="similarity">
    <text evidence="1 4">Belongs to the glycosyl hydrolase 26 family.</text>
</comment>
<dbReference type="KEGG" id="bmei:Spa11_22640"/>
<dbReference type="Pfam" id="PF02156">
    <property type="entry name" value="Glyco_hydro_26"/>
    <property type="match status" value="1"/>
</dbReference>
<dbReference type="InterPro" id="IPR022790">
    <property type="entry name" value="GH26_dom"/>
</dbReference>
<dbReference type="SUPFAM" id="SSF51445">
    <property type="entry name" value="(Trans)glycosidases"/>
    <property type="match status" value="1"/>
</dbReference>
<dbReference type="EC" id="3.2.1.78" evidence="8"/>
<feature type="region of interest" description="Disordered" evidence="5">
    <location>
        <begin position="569"/>
        <end position="592"/>
    </location>
</feature>
<evidence type="ECO:0000256" key="4">
    <source>
        <dbReference type="PROSITE-ProRule" id="PRU01100"/>
    </source>
</evidence>
<feature type="active site" description="Proton donor" evidence="4">
    <location>
        <position position="325"/>
    </location>
</feature>
<dbReference type="Pfam" id="PF16990">
    <property type="entry name" value="CBM_35"/>
    <property type="match status" value="1"/>
</dbReference>
<dbReference type="SUPFAM" id="SSF63446">
    <property type="entry name" value="Type I dockerin domain"/>
    <property type="match status" value="1"/>
</dbReference>
<feature type="chain" id="PRO_5022187655" evidence="6">
    <location>
        <begin position="19"/>
        <end position="592"/>
    </location>
</feature>
<evidence type="ECO:0000313" key="9">
    <source>
        <dbReference type="Proteomes" id="UP000316426"/>
    </source>
</evidence>
<proteinExistence type="inferred from homology"/>
<dbReference type="InterPro" id="IPR036439">
    <property type="entry name" value="Dockerin_dom_sf"/>
</dbReference>
<dbReference type="EMBL" id="CP036349">
    <property type="protein sequence ID" value="QDV74065.1"/>
    <property type="molecule type" value="Genomic_DNA"/>
</dbReference>
<gene>
    <name evidence="8" type="primary">manA</name>
    <name evidence="8" type="ORF">Spa11_22640</name>
</gene>
<dbReference type="PROSITE" id="PS00018">
    <property type="entry name" value="EF_HAND_1"/>
    <property type="match status" value="1"/>
</dbReference>
<feature type="signal peptide" evidence="6">
    <location>
        <begin position="1"/>
        <end position="18"/>
    </location>
</feature>